<evidence type="ECO:0000256" key="1">
    <source>
        <dbReference type="ARBA" id="ARBA00000677"/>
    </source>
</evidence>
<dbReference type="SUPFAM" id="SSF51306">
    <property type="entry name" value="LexA/Signal peptidase"/>
    <property type="match status" value="1"/>
</dbReference>
<dbReference type="NCBIfam" id="TIGR02227">
    <property type="entry name" value="sigpep_I_bact"/>
    <property type="match status" value="1"/>
</dbReference>
<evidence type="ECO:0000256" key="8">
    <source>
        <dbReference type="SAM" id="MobiDB-lite"/>
    </source>
</evidence>
<feature type="compositionally biased region" description="Gly residues" evidence="8">
    <location>
        <begin position="301"/>
        <end position="312"/>
    </location>
</feature>
<keyword evidence="11" id="KW-1185">Reference proteome</keyword>
<feature type="compositionally biased region" description="Basic residues" evidence="8">
    <location>
        <begin position="324"/>
        <end position="338"/>
    </location>
</feature>
<comment type="subcellular location">
    <subcellularLocation>
        <location evidence="2">Cell membrane</location>
        <topology evidence="2">Single-pass type II membrane protein</topology>
    </subcellularLocation>
    <subcellularLocation>
        <location evidence="7">Membrane</location>
        <topology evidence="7">Single-pass type II membrane protein</topology>
    </subcellularLocation>
</comment>
<dbReference type="Gene3D" id="2.10.109.10">
    <property type="entry name" value="Umud Fragment, subunit A"/>
    <property type="match status" value="1"/>
</dbReference>
<name>A0A4Z0HB06_9ACTN</name>
<keyword evidence="5 7" id="KW-0378">Hydrolase</keyword>
<dbReference type="PANTHER" id="PTHR43390:SF1">
    <property type="entry name" value="CHLOROPLAST PROCESSING PEPTIDASE"/>
    <property type="match status" value="1"/>
</dbReference>
<evidence type="ECO:0000256" key="7">
    <source>
        <dbReference type="RuleBase" id="RU362042"/>
    </source>
</evidence>
<dbReference type="GO" id="GO:0005886">
    <property type="term" value="C:plasma membrane"/>
    <property type="evidence" value="ECO:0007669"/>
    <property type="project" value="UniProtKB-SubCell"/>
</dbReference>
<dbReference type="InterPro" id="IPR019758">
    <property type="entry name" value="Pept_S26A_signal_pept_1_CS"/>
</dbReference>
<evidence type="ECO:0000259" key="9">
    <source>
        <dbReference type="Pfam" id="PF10502"/>
    </source>
</evidence>
<dbReference type="PROSITE" id="PS00761">
    <property type="entry name" value="SPASE_I_3"/>
    <property type="match status" value="1"/>
</dbReference>
<comment type="catalytic activity">
    <reaction evidence="1 7">
        <text>Cleavage of hydrophobic, N-terminal signal or leader sequences from secreted and periplasmic proteins.</text>
        <dbReference type="EC" id="3.4.21.89"/>
    </reaction>
</comment>
<evidence type="ECO:0000256" key="4">
    <source>
        <dbReference type="ARBA" id="ARBA00013208"/>
    </source>
</evidence>
<feature type="region of interest" description="Disordered" evidence="8">
    <location>
        <begin position="271"/>
        <end position="364"/>
    </location>
</feature>
<feature type="region of interest" description="Disordered" evidence="8">
    <location>
        <begin position="221"/>
        <end position="247"/>
    </location>
</feature>
<dbReference type="AlphaFoldDB" id="A0A4Z0HB06"/>
<dbReference type="InterPro" id="IPR036286">
    <property type="entry name" value="LexA/Signal_pep-like_sf"/>
</dbReference>
<feature type="domain" description="Peptidase S26" evidence="9">
    <location>
        <begin position="16"/>
        <end position="207"/>
    </location>
</feature>
<feature type="active site" evidence="6">
    <location>
        <position position="41"/>
    </location>
</feature>
<dbReference type="EMBL" id="SRID01000164">
    <property type="protein sequence ID" value="TGB06688.1"/>
    <property type="molecule type" value="Genomic_DNA"/>
</dbReference>
<reference evidence="10 11" key="1">
    <citation type="submission" date="2019-03" db="EMBL/GenBank/DDBJ databases">
        <authorList>
            <person name="Gonzalez-Pimentel J.L."/>
        </authorList>
    </citation>
    <scope>NUCLEOTIDE SEQUENCE [LARGE SCALE GENOMIC DNA]</scope>
    <source>
        <strain evidence="10 11">JCM 31289</strain>
    </source>
</reference>
<sequence>MKRRRRRSAVKEIPILVGAALLIALVLKTFLLQAFVIPSGSMEQTIRIGDRVLVDKLTPWFGSKPERGDVVVFKDPGGWLKDERKPAPDDPVVIKQAKEFLTFIGLLPSADEQDLIKRVIGVGGDTVRCCDEDGRVTVNGTPLDEPYLHPGNKPSRIRFTVKVPEGRIFVMGDHRENSADSRYHLDEEGHGTIPEDLVVGRAVVIAWPFGHWRRLSEPATYASVRDAPPSKASADGSAPTLDPMDQRGLVQLPTPAELPLVMGVVGLHRVRGRQSSSVRSGCGGFGGRRAIRSRGARGAAGDSGGDAGGAGAGTRVAGEPGGRPVRRVGGRAPARRLRFPGPRRGSGRPVRRRAGRTGRPGSQG</sequence>
<dbReference type="PANTHER" id="PTHR43390">
    <property type="entry name" value="SIGNAL PEPTIDASE I"/>
    <property type="match status" value="1"/>
</dbReference>
<dbReference type="InterPro" id="IPR019533">
    <property type="entry name" value="Peptidase_S26"/>
</dbReference>
<organism evidence="10 11">
    <name type="scientific">Streptomyces palmae</name>
    <dbReference type="NCBI Taxonomy" id="1701085"/>
    <lineage>
        <taxon>Bacteria</taxon>
        <taxon>Bacillati</taxon>
        <taxon>Actinomycetota</taxon>
        <taxon>Actinomycetes</taxon>
        <taxon>Kitasatosporales</taxon>
        <taxon>Streptomycetaceae</taxon>
        <taxon>Streptomyces</taxon>
    </lineage>
</organism>
<dbReference type="GO" id="GO:0004252">
    <property type="term" value="F:serine-type endopeptidase activity"/>
    <property type="evidence" value="ECO:0007669"/>
    <property type="project" value="InterPro"/>
</dbReference>
<evidence type="ECO:0000313" key="11">
    <source>
        <dbReference type="Proteomes" id="UP000297948"/>
    </source>
</evidence>
<dbReference type="Proteomes" id="UP000297948">
    <property type="component" value="Unassembled WGS sequence"/>
</dbReference>
<dbReference type="GO" id="GO:0006465">
    <property type="term" value="P:signal peptide processing"/>
    <property type="evidence" value="ECO:0007669"/>
    <property type="project" value="InterPro"/>
</dbReference>
<accession>A0A4Z0HB06</accession>
<evidence type="ECO:0000256" key="2">
    <source>
        <dbReference type="ARBA" id="ARBA00004401"/>
    </source>
</evidence>
<dbReference type="PRINTS" id="PR00727">
    <property type="entry name" value="LEADERPTASE"/>
</dbReference>
<evidence type="ECO:0000256" key="5">
    <source>
        <dbReference type="ARBA" id="ARBA00022801"/>
    </source>
</evidence>
<gene>
    <name evidence="10" type="primary">lepB</name>
    <name evidence="10" type="ORF">E4099_17975</name>
</gene>
<dbReference type="InterPro" id="IPR000223">
    <property type="entry name" value="Pept_S26A_signal_pept_1"/>
</dbReference>
<dbReference type="EC" id="3.4.21.89" evidence="4 7"/>
<feature type="active site" evidence="6">
    <location>
        <position position="117"/>
    </location>
</feature>
<evidence type="ECO:0000256" key="6">
    <source>
        <dbReference type="PIRSR" id="PIRSR600223-1"/>
    </source>
</evidence>
<evidence type="ECO:0000313" key="10">
    <source>
        <dbReference type="EMBL" id="TGB06688.1"/>
    </source>
</evidence>
<dbReference type="CDD" id="cd06530">
    <property type="entry name" value="S26_SPase_I"/>
    <property type="match status" value="1"/>
</dbReference>
<comment type="caution">
    <text evidence="10">The sequence shown here is derived from an EMBL/GenBank/DDBJ whole genome shotgun (WGS) entry which is preliminary data.</text>
</comment>
<feature type="compositionally biased region" description="Basic residues" evidence="8">
    <location>
        <begin position="345"/>
        <end position="356"/>
    </location>
</feature>
<evidence type="ECO:0000256" key="3">
    <source>
        <dbReference type="ARBA" id="ARBA00009370"/>
    </source>
</evidence>
<dbReference type="Pfam" id="PF10502">
    <property type="entry name" value="Peptidase_S26"/>
    <property type="match status" value="1"/>
</dbReference>
<keyword evidence="7" id="KW-0645">Protease</keyword>
<proteinExistence type="inferred from homology"/>
<protein>
    <recommendedName>
        <fullName evidence="4 7">Signal peptidase I</fullName>
        <ecNumber evidence="4 7">3.4.21.89</ecNumber>
    </recommendedName>
</protein>
<comment type="similarity">
    <text evidence="3 7">Belongs to the peptidase S26 family.</text>
</comment>
<dbReference type="OrthoDB" id="9815782at2"/>
<dbReference type="GO" id="GO:0009003">
    <property type="term" value="F:signal peptidase activity"/>
    <property type="evidence" value="ECO:0007669"/>
    <property type="project" value="UniProtKB-EC"/>
</dbReference>